<sequence>MDMSLTKDLMIIGQANELDMQNNAAAEARGRELIRDTEVHNQGAIMRQQQGMLDQANVNNGNLAVENERLRKENEYYKSLLSKPMAEIANQNSAFKETYLKQQELLKQWMLSQQAFKSLSSKFADKLGLTKEERKQSYDQAIEKTISENSELNESKDKLSKD</sequence>
<evidence type="ECO:0000313" key="1">
    <source>
        <dbReference type="EMBL" id="ABO55267.1"/>
    </source>
</evidence>
<organism evidence="1 2">
    <name type="scientific">Burkholderia vietnamiensis (strain G4 / LMG 22486)</name>
    <name type="common">Burkholderia cepacia (strain R1808)</name>
    <dbReference type="NCBI Taxonomy" id="269482"/>
    <lineage>
        <taxon>Bacteria</taxon>
        <taxon>Pseudomonadati</taxon>
        <taxon>Pseudomonadota</taxon>
        <taxon>Betaproteobacteria</taxon>
        <taxon>Burkholderiales</taxon>
        <taxon>Burkholderiaceae</taxon>
        <taxon>Burkholderia</taxon>
        <taxon>Burkholderia cepacia complex</taxon>
    </lineage>
</organism>
<name>A4JG64_BURVG</name>
<proteinExistence type="predicted"/>
<accession>A4JG64</accession>
<dbReference type="AlphaFoldDB" id="A4JG64"/>
<dbReference type="HOGENOM" id="CLU_1632281_0_0_4"/>
<reference evidence="2" key="1">
    <citation type="submission" date="2007-03" db="EMBL/GenBank/DDBJ databases">
        <title>Complete sequence of chromosome 1 of Burkholderia vietnamiensis G4.</title>
        <authorList>
            <consortium name="US DOE Joint Genome Institute"/>
            <person name="Copeland A."/>
            <person name="Lucas S."/>
            <person name="Lapidus A."/>
            <person name="Barry K."/>
            <person name="Detter J.C."/>
            <person name="Glavina del Rio T."/>
            <person name="Hammon N."/>
            <person name="Israni S."/>
            <person name="Dalin E."/>
            <person name="Tice H."/>
            <person name="Pitluck S."/>
            <person name="Chain P."/>
            <person name="Malfatti S."/>
            <person name="Shin M."/>
            <person name="Vergez L."/>
            <person name="Schmutz J."/>
            <person name="Larimer F."/>
            <person name="Land M."/>
            <person name="Hauser L."/>
            <person name="Kyrpides N."/>
            <person name="Tiedje J."/>
            <person name="Richardson P."/>
        </authorList>
    </citation>
    <scope>NUCLEOTIDE SEQUENCE [LARGE SCALE GENOMIC DNA]</scope>
    <source>
        <strain evidence="2">G4 / LMG 22486</strain>
    </source>
</reference>
<dbReference type="Proteomes" id="UP000002287">
    <property type="component" value="Chromosome 1"/>
</dbReference>
<dbReference type="KEGG" id="bvi:Bcep1808_2268"/>
<dbReference type="EMBL" id="CP000614">
    <property type="protein sequence ID" value="ABO55267.1"/>
    <property type="molecule type" value="Genomic_DNA"/>
</dbReference>
<protein>
    <submittedName>
        <fullName evidence="1">Uncharacterized protein</fullName>
    </submittedName>
</protein>
<gene>
    <name evidence="1" type="ordered locus">Bcep1808_2268</name>
</gene>
<evidence type="ECO:0000313" key="2">
    <source>
        <dbReference type="Proteomes" id="UP000002287"/>
    </source>
</evidence>